<protein>
    <submittedName>
        <fullName evidence="2">Uncharacterized protein</fullName>
    </submittedName>
</protein>
<dbReference type="AlphaFoldDB" id="A0A8C4PD22"/>
<organism evidence="2 3">
    <name type="scientific">Dromaius novaehollandiae</name>
    <name type="common">Emu</name>
    <dbReference type="NCBI Taxonomy" id="8790"/>
    <lineage>
        <taxon>Eukaryota</taxon>
        <taxon>Metazoa</taxon>
        <taxon>Chordata</taxon>
        <taxon>Craniata</taxon>
        <taxon>Vertebrata</taxon>
        <taxon>Euteleostomi</taxon>
        <taxon>Archelosauria</taxon>
        <taxon>Archosauria</taxon>
        <taxon>Dinosauria</taxon>
        <taxon>Saurischia</taxon>
        <taxon>Theropoda</taxon>
        <taxon>Coelurosauria</taxon>
        <taxon>Aves</taxon>
        <taxon>Palaeognathae</taxon>
        <taxon>Casuariiformes</taxon>
        <taxon>Dromaiidae</taxon>
        <taxon>Dromaius</taxon>
    </lineage>
</organism>
<dbReference type="Ensembl" id="ENSDNVT00000029133.1">
    <property type="protein sequence ID" value="ENSDNVP00000024125.1"/>
    <property type="gene ID" value="ENSDNVG00000016748.1"/>
</dbReference>
<reference evidence="2" key="1">
    <citation type="submission" date="2025-08" db="UniProtKB">
        <authorList>
            <consortium name="Ensembl"/>
        </authorList>
    </citation>
    <scope>IDENTIFICATION</scope>
</reference>
<evidence type="ECO:0000256" key="1">
    <source>
        <dbReference type="SAM" id="MobiDB-lite"/>
    </source>
</evidence>
<feature type="region of interest" description="Disordered" evidence="1">
    <location>
        <begin position="82"/>
        <end position="112"/>
    </location>
</feature>
<keyword evidence="3" id="KW-1185">Reference proteome</keyword>
<reference evidence="2" key="2">
    <citation type="submission" date="2025-09" db="UniProtKB">
        <authorList>
            <consortium name="Ensembl"/>
        </authorList>
    </citation>
    <scope>IDENTIFICATION</scope>
</reference>
<accession>A0A8C4PD22</accession>
<sequence>GRDHEDERQRDDDPRHFLQALVSPSTCRGRGGPCAAGTPAPHAASGRTDPAALAQLQRGTAGFRHRLRALQASEGCRGTLVRSCGRDAPASPAWRGDLRARAPGGNGQPRNE</sequence>
<evidence type="ECO:0000313" key="2">
    <source>
        <dbReference type="Ensembl" id="ENSDNVP00000024125.1"/>
    </source>
</evidence>
<name>A0A8C4PD22_DRONO</name>
<feature type="region of interest" description="Disordered" evidence="1">
    <location>
        <begin position="23"/>
        <end position="49"/>
    </location>
</feature>
<dbReference type="Proteomes" id="UP000694423">
    <property type="component" value="Unplaced"/>
</dbReference>
<evidence type="ECO:0000313" key="3">
    <source>
        <dbReference type="Proteomes" id="UP000694423"/>
    </source>
</evidence>
<proteinExistence type="predicted"/>